<evidence type="ECO:0000256" key="1">
    <source>
        <dbReference type="SAM" id="MobiDB-lite"/>
    </source>
</evidence>
<dbReference type="AlphaFoldDB" id="A0A3M4ANQ9"/>
<dbReference type="Proteomes" id="UP000281604">
    <property type="component" value="Unassembled WGS sequence"/>
</dbReference>
<feature type="transmembrane region" description="Helical" evidence="2">
    <location>
        <begin position="54"/>
        <end position="70"/>
    </location>
</feature>
<feature type="transmembrane region" description="Helical" evidence="2">
    <location>
        <begin position="12"/>
        <end position="34"/>
    </location>
</feature>
<keyword evidence="2" id="KW-0472">Membrane</keyword>
<sequence>MFMEQETVTQMALTVALAVSGIAFIYLVLCWALVWKSKLAPMRIGEIGWKRVDYIWIIIGSLALLIHILQTEANIKIAERDMEESFGRLAIQSLNIAATNLSDPDICVPSTAPARKNLAKEDIAELDAACEVFTKIRPLSRTGTEPDVKLIIYLTKHTTAPNYSNHTLSERVKSLYHSWANYLQQLDLISQTGGQVLTYENTISTSEYIASFLLACAIALRLAKVTGEIRLKTHPIESSKKPPVDNKDPDSAPSELKTSARELRLSAQELKLSATNLTKAADQLKNPSKFDTLQTRLANIEKLIPYVYWMLAGSACISVAIALLLQRVLTGA</sequence>
<organism evidence="3 4">
    <name type="scientific">Pseudomonas syringae pv. persicae</name>
    <dbReference type="NCBI Taxonomy" id="237306"/>
    <lineage>
        <taxon>Bacteria</taxon>
        <taxon>Pseudomonadati</taxon>
        <taxon>Pseudomonadota</taxon>
        <taxon>Gammaproteobacteria</taxon>
        <taxon>Pseudomonadales</taxon>
        <taxon>Pseudomonadaceae</taxon>
        <taxon>Pseudomonas</taxon>
    </lineage>
</organism>
<feature type="region of interest" description="Disordered" evidence="1">
    <location>
        <begin position="234"/>
        <end position="257"/>
    </location>
</feature>
<gene>
    <name evidence="3" type="ORF">ALQ30_00775</name>
</gene>
<evidence type="ECO:0000313" key="4">
    <source>
        <dbReference type="Proteomes" id="UP000281604"/>
    </source>
</evidence>
<evidence type="ECO:0000256" key="2">
    <source>
        <dbReference type="SAM" id="Phobius"/>
    </source>
</evidence>
<dbReference type="EMBL" id="RBQE01000228">
    <property type="protein sequence ID" value="RMP08000.1"/>
    <property type="molecule type" value="Genomic_DNA"/>
</dbReference>
<comment type="caution">
    <text evidence="3">The sequence shown here is derived from an EMBL/GenBank/DDBJ whole genome shotgun (WGS) entry which is preliminary data.</text>
</comment>
<name>A0A3M4ANQ9_9PSED</name>
<protein>
    <submittedName>
        <fullName evidence="3">Uncharacterized protein</fullName>
    </submittedName>
</protein>
<feature type="transmembrane region" description="Helical" evidence="2">
    <location>
        <begin position="306"/>
        <end position="325"/>
    </location>
</feature>
<keyword evidence="2" id="KW-0812">Transmembrane</keyword>
<evidence type="ECO:0000313" key="3">
    <source>
        <dbReference type="EMBL" id="RMP08000.1"/>
    </source>
</evidence>
<reference evidence="3 4" key="1">
    <citation type="submission" date="2018-08" db="EMBL/GenBank/DDBJ databases">
        <title>Recombination of ecologically and evolutionarily significant loci maintains genetic cohesion in the Pseudomonas syringae species complex.</title>
        <authorList>
            <person name="Dillon M."/>
            <person name="Thakur S."/>
            <person name="Almeida R.N.D."/>
            <person name="Weir B.S."/>
            <person name="Guttman D.S."/>
        </authorList>
    </citation>
    <scope>NUCLEOTIDE SEQUENCE [LARGE SCALE GENOMIC DNA]</scope>
    <source>
        <strain evidence="3 4">ICMP 3706</strain>
    </source>
</reference>
<keyword evidence="2" id="KW-1133">Transmembrane helix</keyword>
<proteinExistence type="predicted"/>
<accession>A0A3M4ANQ9</accession>
<feature type="compositionally biased region" description="Basic and acidic residues" evidence="1">
    <location>
        <begin position="234"/>
        <end position="250"/>
    </location>
</feature>